<comment type="caution">
    <text evidence="2">The sequence shown here is derived from an EMBL/GenBank/DDBJ whole genome shotgun (WGS) entry which is preliminary data.</text>
</comment>
<reference evidence="2 3" key="1">
    <citation type="submission" date="2015-12" db="EMBL/GenBank/DDBJ databases">
        <title>The genome of Folsomia candida.</title>
        <authorList>
            <person name="Faddeeva A."/>
            <person name="Derks M.F."/>
            <person name="Anvar Y."/>
            <person name="Smit S."/>
            <person name="Van Straalen N."/>
            <person name="Roelofs D."/>
        </authorList>
    </citation>
    <scope>NUCLEOTIDE SEQUENCE [LARGE SCALE GENOMIC DNA]</scope>
    <source>
        <strain evidence="2 3">VU population</strain>
        <tissue evidence="2">Whole body</tissue>
    </source>
</reference>
<dbReference type="OrthoDB" id="1263376at2759"/>
<sequence length="580" mass="66453">MDPVKDSLSTSQTQKRKDNKHLKRLSDAKFSLFDLVFRNDFIGNKIASYLNLADMKDASTSCRALYEMVRRSQNFREIAKLCLNHENLARSQYFFRPGMAKSVDSGLPLSKRKTIEKRYSSLERFLGFGVIEANVAVSKNILIILQRNSDFLRNVHTVSIINNSKKEIIPEVVPMLHFIFVNTSLVTLKIDREVAVRLKLSDHFNTQTGTEYFSKLRNLEIIGKERDAWGYPDFHDNIKYFSTLPLKLQRIAIGKVGCNFTHYENIADLIVANSESIQDLVLDFKGTCLWGTKYFGNIPTLPLLKKLATTLTDGDVEIGNFIVFMINQPLLEELSVSVVKKCGPKLLTVIQERGSKLKKLHLRAKNFGDGKNDVNWGFLANMQSLKDFAFVRPKSKSNGWASVTSHCEERGVTFLRTLPTCLTHLKLRGIDRFWWDSDQNKEIGELEKQSLLNRFTNLVTLSIVHYDGKKLNEDILEKVNTTMLKLQKLELSNFGKATLYQHLSREAMVGVNLENLQGMNALDSDASGYSNNDSEVYNYNRQDDYDDFFNREDDYDEFNGEISDYTACDRECGYCGRCDY</sequence>
<proteinExistence type="predicted"/>
<dbReference type="InterPro" id="IPR032675">
    <property type="entry name" value="LRR_dom_sf"/>
</dbReference>
<gene>
    <name evidence="2" type="ORF">Fcan01_26378</name>
</gene>
<feature type="region of interest" description="Disordered" evidence="1">
    <location>
        <begin position="1"/>
        <end position="20"/>
    </location>
</feature>
<evidence type="ECO:0000313" key="2">
    <source>
        <dbReference type="EMBL" id="OXA38756.1"/>
    </source>
</evidence>
<dbReference type="EMBL" id="LNIX01000043">
    <property type="protein sequence ID" value="OXA38756.1"/>
    <property type="molecule type" value="Genomic_DNA"/>
</dbReference>
<keyword evidence="3" id="KW-1185">Reference proteome</keyword>
<organism evidence="2 3">
    <name type="scientific">Folsomia candida</name>
    <name type="common">Springtail</name>
    <dbReference type="NCBI Taxonomy" id="158441"/>
    <lineage>
        <taxon>Eukaryota</taxon>
        <taxon>Metazoa</taxon>
        <taxon>Ecdysozoa</taxon>
        <taxon>Arthropoda</taxon>
        <taxon>Hexapoda</taxon>
        <taxon>Collembola</taxon>
        <taxon>Entomobryomorpha</taxon>
        <taxon>Isotomoidea</taxon>
        <taxon>Isotomidae</taxon>
        <taxon>Proisotominae</taxon>
        <taxon>Folsomia</taxon>
    </lineage>
</organism>
<evidence type="ECO:0000313" key="3">
    <source>
        <dbReference type="Proteomes" id="UP000198287"/>
    </source>
</evidence>
<evidence type="ECO:0000256" key="1">
    <source>
        <dbReference type="SAM" id="MobiDB-lite"/>
    </source>
</evidence>
<protein>
    <submittedName>
        <fullName evidence="2">Uncharacterized protein</fullName>
    </submittedName>
</protein>
<name>A0A226D3C1_FOLCA</name>
<dbReference type="Gene3D" id="3.80.10.10">
    <property type="entry name" value="Ribonuclease Inhibitor"/>
    <property type="match status" value="1"/>
</dbReference>
<accession>A0A226D3C1</accession>
<dbReference type="AlphaFoldDB" id="A0A226D3C1"/>
<dbReference type="Proteomes" id="UP000198287">
    <property type="component" value="Unassembled WGS sequence"/>
</dbReference>
<dbReference type="SUPFAM" id="SSF52047">
    <property type="entry name" value="RNI-like"/>
    <property type="match status" value="1"/>
</dbReference>